<dbReference type="AlphaFoldDB" id="G2YJ16"/>
<proteinExistence type="predicted"/>
<sequence length="97" mass="11016">MDICNELSLHPDTTVTHDEERLRTTICIYSQGGGSKPVQGSFFETRAHGRAGGYNDYVEYIEHYHNLFLCAQKSRTDLDEYVYFTGANCLKIGFSVL</sequence>
<reference evidence="2" key="1">
    <citation type="journal article" date="2011" name="PLoS Genet.">
        <title>Genomic analysis of the necrotrophic fungal pathogens Sclerotinia sclerotiorum and Botrytis cinerea.</title>
        <authorList>
            <person name="Amselem J."/>
            <person name="Cuomo C.A."/>
            <person name="van Kan J.A."/>
            <person name="Viaud M."/>
            <person name="Benito E.P."/>
            <person name="Couloux A."/>
            <person name="Coutinho P.M."/>
            <person name="de Vries R.P."/>
            <person name="Dyer P.S."/>
            <person name="Fillinger S."/>
            <person name="Fournier E."/>
            <person name="Gout L."/>
            <person name="Hahn M."/>
            <person name="Kohn L."/>
            <person name="Lapalu N."/>
            <person name="Plummer K.M."/>
            <person name="Pradier J.M."/>
            <person name="Quevillon E."/>
            <person name="Sharon A."/>
            <person name="Simon A."/>
            <person name="ten Have A."/>
            <person name="Tudzynski B."/>
            <person name="Tudzynski P."/>
            <person name="Wincker P."/>
            <person name="Andrew M."/>
            <person name="Anthouard V."/>
            <person name="Beever R.E."/>
            <person name="Beffa R."/>
            <person name="Benoit I."/>
            <person name="Bouzid O."/>
            <person name="Brault B."/>
            <person name="Chen Z."/>
            <person name="Choquer M."/>
            <person name="Collemare J."/>
            <person name="Cotton P."/>
            <person name="Danchin E.G."/>
            <person name="Da Silva C."/>
            <person name="Gautier A."/>
            <person name="Giraud C."/>
            <person name="Giraud T."/>
            <person name="Gonzalez C."/>
            <person name="Grossetete S."/>
            <person name="Guldener U."/>
            <person name="Henrissat B."/>
            <person name="Howlett B.J."/>
            <person name="Kodira C."/>
            <person name="Kretschmer M."/>
            <person name="Lappartient A."/>
            <person name="Leroch M."/>
            <person name="Levis C."/>
            <person name="Mauceli E."/>
            <person name="Neuveglise C."/>
            <person name="Oeser B."/>
            <person name="Pearson M."/>
            <person name="Poulain J."/>
            <person name="Poussereau N."/>
            <person name="Quesneville H."/>
            <person name="Rascle C."/>
            <person name="Schumacher J."/>
            <person name="Segurens B."/>
            <person name="Sexton A."/>
            <person name="Silva E."/>
            <person name="Sirven C."/>
            <person name="Soanes D.M."/>
            <person name="Talbot N.J."/>
            <person name="Templeton M."/>
            <person name="Yandava C."/>
            <person name="Yarden O."/>
            <person name="Zeng Q."/>
            <person name="Rollins J.A."/>
            <person name="Lebrun M.H."/>
            <person name="Dickman M."/>
        </authorList>
    </citation>
    <scope>NUCLEOTIDE SEQUENCE [LARGE SCALE GENOMIC DNA]</scope>
    <source>
        <strain evidence="2">T4</strain>
    </source>
</reference>
<organism evidence="1 2">
    <name type="scientific">Botryotinia fuckeliana (strain T4)</name>
    <name type="common">Noble rot fungus</name>
    <name type="synonym">Botrytis cinerea</name>
    <dbReference type="NCBI Taxonomy" id="999810"/>
    <lineage>
        <taxon>Eukaryota</taxon>
        <taxon>Fungi</taxon>
        <taxon>Dikarya</taxon>
        <taxon>Ascomycota</taxon>
        <taxon>Pezizomycotina</taxon>
        <taxon>Leotiomycetes</taxon>
        <taxon>Helotiales</taxon>
        <taxon>Sclerotiniaceae</taxon>
        <taxon>Botrytis</taxon>
    </lineage>
</organism>
<accession>G2YJ16</accession>
<protein>
    <submittedName>
        <fullName evidence="1">Uncharacterized protein</fullName>
    </submittedName>
</protein>
<gene>
    <name evidence="1" type="ORF">BofuT4_uP020090.1</name>
</gene>
<dbReference type="HOGENOM" id="CLU_2346456_0_0_1"/>
<evidence type="ECO:0000313" key="1">
    <source>
        <dbReference type="EMBL" id="CCD51703.1"/>
    </source>
</evidence>
<dbReference type="InParanoid" id="G2YJ16"/>
<dbReference type="Proteomes" id="UP000008177">
    <property type="component" value="Unplaced contigs"/>
</dbReference>
<name>G2YJ16_BOTF4</name>
<evidence type="ECO:0000313" key="2">
    <source>
        <dbReference type="Proteomes" id="UP000008177"/>
    </source>
</evidence>
<dbReference type="EMBL" id="FQ790337">
    <property type="protein sequence ID" value="CCD51703.1"/>
    <property type="molecule type" value="Genomic_DNA"/>
</dbReference>